<dbReference type="Proteomes" id="UP000004067">
    <property type="component" value="Unassembled WGS sequence"/>
</dbReference>
<keyword evidence="5" id="KW-0732">Signal</keyword>
<comment type="subcellular location">
    <subcellularLocation>
        <location evidence="1 10">Cell outer membrane</location>
        <topology evidence="1 10">Multi-pass membrane protein</topology>
    </subcellularLocation>
</comment>
<keyword evidence="4 10" id="KW-0812">Transmembrane</keyword>
<comment type="similarity">
    <text evidence="10 11">Belongs to the TonB-dependent receptor family.</text>
</comment>
<dbReference type="CDD" id="cd01347">
    <property type="entry name" value="ligand_gated_channel"/>
    <property type="match status" value="1"/>
</dbReference>
<dbReference type="HOGENOM" id="CLU_008287_18_2_9"/>
<evidence type="ECO:0000256" key="11">
    <source>
        <dbReference type="RuleBase" id="RU003357"/>
    </source>
</evidence>
<dbReference type="EMBL" id="AFHQ01000034">
    <property type="protein sequence ID" value="EGK59533.1"/>
    <property type="molecule type" value="Genomic_DNA"/>
</dbReference>
<gene>
    <name evidence="14" type="ORF">HMPREF9081_1521</name>
</gene>
<evidence type="ECO:0000256" key="6">
    <source>
        <dbReference type="ARBA" id="ARBA00023077"/>
    </source>
</evidence>
<evidence type="ECO:0000256" key="7">
    <source>
        <dbReference type="ARBA" id="ARBA00023136"/>
    </source>
</evidence>
<keyword evidence="7 10" id="KW-0472">Membrane</keyword>
<comment type="caution">
    <text evidence="14">The sequence shown here is derived from an EMBL/GenBank/DDBJ whole genome shotgun (WGS) entry which is preliminary data.</text>
</comment>
<dbReference type="PROSITE" id="PS52016">
    <property type="entry name" value="TONB_DEPENDENT_REC_3"/>
    <property type="match status" value="1"/>
</dbReference>
<reference evidence="14 15" key="1">
    <citation type="submission" date="2011-04" db="EMBL/GenBank/DDBJ databases">
        <authorList>
            <person name="Muzny D."/>
            <person name="Qin X."/>
            <person name="Deng J."/>
            <person name="Jiang H."/>
            <person name="Liu Y."/>
            <person name="Qu J."/>
            <person name="Song X.-Z."/>
            <person name="Zhang L."/>
            <person name="Thornton R."/>
            <person name="Coyle M."/>
            <person name="Francisco L."/>
            <person name="Jackson L."/>
            <person name="Javaid M."/>
            <person name="Korchina V."/>
            <person name="Kovar C."/>
            <person name="Mata R."/>
            <person name="Mathew T."/>
            <person name="Ngo R."/>
            <person name="Nguyen L."/>
            <person name="Nguyen N."/>
            <person name="Okwuonu G."/>
            <person name="Ongeri F."/>
            <person name="Pham C."/>
            <person name="Simmons D."/>
            <person name="Wilczek-Boney K."/>
            <person name="Hale W."/>
            <person name="Jakkamsetti A."/>
            <person name="Pham P."/>
            <person name="Ruth R."/>
            <person name="San Lucas F."/>
            <person name="Warren J."/>
            <person name="Zhang J."/>
            <person name="Zhao Z."/>
            <person name="Zhou C."/>
            <person name="Zhu D."/>
            <person name="Lee S."/>
            <person name="Bess C."/>
            <person name="Blankenburg K."/>
            <person name="Forbes L."/>
            <person name="Fu Q."/>
            <person name="Gubbala S."/>
            <person name="Hirani K."/>
            <person name="Jayaseelan J.C."/>
            <person name="Lara F."/>
            <person name="Munidasa M."/>
            <person name="Palculict T."/>
            <person name="Patil S."/>
            <person name="Pu L.-L."/>
            <person name="Saada N."/>
            <person name="Tang L."/>
            <person name="Weissenberger G."/>
            <person name="Zhu Y."/>
            <person name="Hemphill L."/>
            <person name="Shang Y."/>
            <person name="Youmans B."/>
            <person name="Ayvaz T."/>
            <person name="Ross M."/>
            <person name="Santibanez J."/>
            <person name="Aqrawi P."/>
            <person name="Gross S."/>
            <person name="Joshi V."/>
            <person name="Fowler G."/>
            <person name="Nazareth L."/>
            <person name="Reid J."/>
            <person name="Worley K."/>
            <person name="Petrosino J."/>
            <person name="Highlander S."/>
            <person name="Gibbs R."/>
        </authorList>
    </citation>
    <scope>NUCLEOTIDE SEQUENCE [LARGE SCALE GENOMIC DNA]</scope>
    <source>
        <strain evidence="14 15">DSM 2778</strain>
    </source>
</reference>
<dbReference type="Pfam" id="PF00593">
    <property type="entry name" value="TonB_dep_Rec_b-barrel"/>
    <property type="match status" value="1"/>
</dbReference>
<dbReference type="PANTHER" id="PTHR30069">
    <property type="entry name" value="TONB-DEPENDENT OUTER MEMBRANE RECEPTOR"/>
    <property type="match status" value="1"/>
</dbReference>
<dbReference type="Gene3D" id="2.170.130.10">
    <property type="entry name" value="TonB-dependent receptor, plug domain"/>
    <property type="match status" value="1"/>
</dbReference>
<evidence type="ECO:0000256" key="5">
    <source>
        <dbReference type="ARBA" id="ARBA00022729"/>
    </source>
</evidence>
<evidence type="ECO:0000256" key="4">
    <source>
        <dbReference type="ARBA" id="ARBA00022692"/>
    </source>
</evidence>
<dbReference type="eggNOG" id="COG4206">
    <property type="taxonomic scope" value="Bacteria"/>
</dbReference>
<dbReference type="STRING" id="888060.HMPREF9081_1521"/>
<dbReference type="PANTHER" id="PTHR30069:SF29">
    <property type="entry name" value="HEMOGLOBIN AND HEMOGLOBIN-HAPTOGLOBIN-BINDING PROTEIN 1-RELATED"/>
    <property type="match status" value="1"/>
</dbReference>
<dbReference type="InterPro" id="IPR012910">
    <property type="entry name" value="Plug_dom"/>
</dbReference>
<evidence type="ECO:0000259" key="12">
    <source>
        <dbReference type="Pfam" id="PF00593"/>
    </source>
</evidence>
<evidence type="ECO:0000313" key="15">
    <source>
        <dbReference type="Proteomes" id="UP000004067"/>
    </source>
</evidence>
<dbReference type="Gene3D" id="2.40.170.20">
    <property type="entry name" value="TonB-dependent receptor, beta-barrel domain"/>
    <property type="match status" value="1"/>
</dbReference>
<evidence type="ECO:0000256" key="9">
    <source>
        <dbReference type="ARBA" id="ARBA00023237"/>
    </source>
</evidence>
<dbReference type="GO" id="GO:0015344">
    <property type="term" value="F:siderophore uptake transmembrane transporter activity"/>
    <property type="evidence" value="ECO:0007669"/>
    <property type="project" value="TreeGrafter"/>
</dbReference>
<dbReference type="GO" id="GO:0009279">
    <property type="term" value="C:cell outer membrane"/>
    <property type="evidence" value="ECO:0007669"/>
    <property type="project" value="UniProtKB-SubCell"/>
</dbReference>
<evidence type="ECO:0000256" key="10">
    <source>
        <dbReference type="PROSITE-ProRule" id="PRU01360"/>
    </source>
</evidence>
<dbReference type="AlphaFoldDB" id="F5RMN5"/>
<dbReference type="InterPro" id="IPR037066">
    <property type="entry name" value="Plug_dom_sf"/>
</dbReference>
<keyword evidence="6 11" id="KW-0798">TonB box</keyword>
<organism evidence="14 15">
    <name type="scientific">Centipeda periodontii DSM 2778</name>
    <dbReference type="NCBI Taxonomy" id="888060"/>
    <lineage>
        <taxon>Bacteria</taxon>
        <taxon>Bacillati</taxon>
        <taxon>Bacillota</taxon>
        <taxon>Negativicutes</taxon>
        <taxon>Selenomonadales</taxon>
        <taxon>Selenomonadaceae</taxon>
        <taxon>Centipeda</taxon>
    </lineage>
</organism>
<feature type="domain" description="TonB-dependent receptor plug" evidence="13">
    <location>
        <begin position="38"/>
        <end position="141"/>
    </location>
</feature>
<accession>F5RMN5</accession>
<proteinExistence type="inferred from homology"/>
<dbReference type="GO" id="GO:0044718">
    <property type="term" value="P:siderophore transmembrane transport"/>
    <property type="evidence" value="ECO:0007669"/>
    <property type="project" value="TreeGrafter"/>
</dbReference>
<dbReference type="InterPro" id="IPR036942">
    <property type="entry name" value="Beta-barrel_TonB_sf"/>
</dbReference>
<keyword evidence="15" id="KW-1185">Reference proteome</keyword>
<evidence type="ECO:0000256" key="8">
    <source>
        <dbReference type="ARBA" id="ARBA00023170"/>
    </source>
</evidence>
<dbReference type="Pfam" id="PF07715">
    <property type="entry name" value="Plug"/>
    <property type="match status" value="1"/>
</dbReference>
<dbReference type="InterPro" id="IPR000531">
    <property type="entry name" value="Beta-barrel_TonB"/>
</dbReference>
<sequence>MAAIAAGFVFLPQVYAADSAYKTDAITVEAEDVDKYLVTTNTITEQEIAERGYRNLADILSQVPGLYMAPADKNSKMVRIRGAEVGQTKVYIDGIPAFPLNGIASNAAADLSTIPADSIAKVEIIKGPGPVKYGTDYKGGVILVTTKDGNGAGKFRLSIAGGSHHTYDMHLCYSGSDKNISYTLNASKRHTGGYLPNSANDKLYFDGKIKFKMSDKSFLMLSGYYSNMDSEISNSVDPITRKTLIANINWSLAQNIPNAVKRNNKANNWHYKGFKQTNIALQYESRPSDKWQYDVKYYHLIDENNLWVHNLSTSEGGSISSYSYAALEWYRSGWFSTGNGIETNASAALGNKHQLSFGAKYIKLDWHTDENNTNLSDKGTDKRTGFYIEDAWSFNAKTRMTIGVRHESLSQDANNIKSTDHAIDPVLNITHDLTKSDTLRFSVGRTHVFVQAKSAATNIRANVPVPKPERDRNFEFGWKHRFSPKSELDLAVFYTDVTDRIVRLVRGGPYYNVDQTKIRGVEFGYQHKFTQNFSSFANYTWMSAEDKANGKTTGATGIPHQIFNLGLTYREGKWRSTLLGRAVSGWTNGSSYPNSTGYFTADLDLRYEPQTDLGVFLRVNNIFNRDYQDKLYHPAEGTNFLLGVDMSF</sequence>
<dbReference type="InterPro" id="IPR039426">
    <property type="entry name" value="TonB-dep_rcpt-like"/>
</dbReference>
<keyword evidence="3 10" id="KW-1134">Transmembrane beta strand</keyword>
<protein>
    <submittedName>
        <fullName evidence="14">TonB-dependent receptor</fullName>
    </submittedName>
</protein>
<evidence type="ECO:0000259" key="13">
    <source>
        <dbReference type="Pfam" id="PF07715"/>
    </source>
</evidence>
<evidence type="ECO:0000313" key="14">
    <source>
        <dbReference type="EMBL" id="EGK59533.1"/>
    </source>
</evidence>
<dbReference type="SUPFAM" id="SSF56935">
    <property type="entry name" value="Porins"/>
    <property type="match status" value="1"/>
</dbReference>
<evidence type="ECO:0000256" key="3">
    <source>
        <dbReference type="ARBA" id="ARBA00022452"/>
    </source>
</evidence>
<keyword evidence="9 10" id="KW-0998">Cell outer membrane</keyword>
<keyword evidence="2 10" id="KW-0813">Transport</keyword>
<dbReference type="RefSeq" id="WP_006306492.1">
    <property type="nucleotide sequence ID" value="NZ_GL892076.1"/>
</dbReference>
<keyword evidence="8 14" id="KW-0675">Receptor</keyword>
<evidence type="ECO:0000256" key="2">
    <source>
        <dbReference type="ARBA" id="ARBA00022448"/>
    </source>
</evidence>
<name>F5RMN5_9FIRM</name>
<feature type="domain" description="TonB-dependent receptor-like beta-barrel" evidence="12">
    <location>
        <begin position="260"/>
        <end position="622"/>
    </location>
</feature>
<evidence type="ECO:0000256" key="1">
    <source>
        <dbReference type="ARBA" id="ARBA00004571"/>
    </source>
</evidence>